<dbReference type="CDD" id="cd03225">
    <property type="entry name" value="ABC_cobalt_CbiO_domain1"/>
    <property type="match status" value="1"/>
</dbReference>
<evidence type="ECO:0000256" key="5">
    <source>
        <dbReference type="ARBA" id="ARBA00022741"/>
    </source>
</evidence>
<dbReference type="InterPro" id="IPR027417">
    <property type="entry name" value="P-loop_NTPase"/>
</dbReference>
<dbReference type="EMBL" id="CP000482">
    <property type="protein sequence ID" value="ABK99419.1"/>
    <property type="molecule type" value="Genomic_DNA"/>
</dbReference>
<dbReference type="AlphaFoldDB" id="A1APZ9"/>
<evidence type="ECO:0000313" key="12">
    <source>
        <dbReference type="Proteomes" id="UP000006732"/>
    </source>
</evidence>
<dbReference type="PANTHER" id="PTHR43553">
    <property type="entry name" value="HEAVY METAL TRANSPORTER"/>
    <property type="match status" value="1"/>
</dbReference>
<dbReference type="RefSeq" id="WP_011735696.1">
    <property type="nucleotide sequence ID" value="NC_008609.1"/>
</dbReference>
<keyword evidence="5 9" id="KW-0547">Nucleotide-binding</keyword>
<evidence type="ECO:0000256" key="8">
    <source>
        <dbReference type="ARBA" id="ARBA00023136"/>
    </source>
</evidence>
<keyword evidence="6 9" id="KW-0067">ATP-binding</keyword>
<evidence type="ECO:0000259" key="10">
    <source>
        <dbReference type="PROSITE" id="PS50893"/>
    </source>
</evidence>
<sequence>MNSSIVAVEQLSYHHPDGTRALENVSFTITQGEAAAIIGANGAGKSTLLLHLNGCLLPVSGGVRINGQPVSSAVLPQIRRSVGMTFQNADDQLFMPTVADDVAFGPQNMGLGPEEVERRVKSALSAVNALHLRARPPYRLSGGEKRRVALATIIAMEPDIIVLDEPTTGLDSFGRRTLITILKNFQHTRIIATHDLNLVSELCLRVILLHEGRIAADGPTADILGNAELLERCRLEPPSGNCPHCGKNYSGLQGRP</sequence>
<evidence type="ECO:0000256" key="6">
    <source>
        <dbReference type="ARBA" id="ARBA00022840"/>
    </source>
</evidence>
<dbReference type="Pfam" id="PF00005">
    <property type="entry name" value="ABC_tran"/>
    <property type="match status" value="1"/>
</dbReference>
<organism evidence="11 12">
    <name type="scientific">Pelobacter propionicus (strain DSM 2379 / NBRC 103807 / OttBd1)</name>
    <dbReference type="NCBI Taxonomy" id="338966"/>
    <lineage>
        <taxon>Bacteria</taxon>
        <taxon>Pseudomonadati</taxon>
        <taxon>Thermodesulfobacteriota</taxon>
        <taxon>Desulfuromonadia</taxon>
        <taxon>Desulfuromonadales</taxon>
        <taxon>Desulfuromonadaceae</taxon>
        <taxon>Pelobacter</taxon>
    </lineage>
</organism>
<evidence type="ECO:0000256" key="1">
    <source>
        <dbReference type="ARBA" id="ARBA00004202"/>
    </source>
</evidence>
<dbReference type="Gene3D" id="3.40.50.300">
    <property type="entry name" value="P-loop containing nucleotide triphosphate hydrolases"/>
    <property type="match status" value="1"/>
</dbReference>
<dbReference type="InterPro" id="IPR003593">
    <property type="entry name" value="AAA+_ATPase"/>
</dbReference>
<dbReference type="InterPro" id="IPR005876">
    <property type="entry name" value="Co_trans_ATP-bd"/>
</dbReference>
<dbReference type="GO" id="GO:0005524">
    <property type="term" value="F:ATP binding"/>
    <property type="evidence" value="ECO:0007669"/>
    <property type="project" value="UniProtKB-UniRule"/>
</dbReference>
<proteinExistence type="inferred from homology"/>
<evidence type="ECO:0000313" key="11">
    <source>
        <dbReference type="EMBL" id="ABK99419.1"/>
    </source>
</evidence>
<comment type="similarity">
    <text evidence="2 9">Belongs to the ABC transporter superfamily.</text>
</comment>
<feature type="domain" description="ABC transporter" evidence="10">
    <location>
        <begin position="6"/>
        <end position="236"/>
    </location>
</feature>
<dbReference type="SUPFAM" id="SSF52540">
    <property type="entry name" value="P-loop containing nucleoside triphosphate hydrolases"/>
    <property type="match status" value="1"/>
</dbReference>
<gene>
    <name evidence="11" type="ordered locus">Ppro_1807</name>
</gene>
<dbReference type="STRING" id="338966.Ppro_1807"/>
<accession>A1APZ9</accession>
<evidence type="ECO:0000256" key="7">
    <source>
        <dbReference type="ARBA" id="ARBA00022967"/>
    </source>
</evidence>
<dbReference type="KEGG" id="ppd:Ppro_1807"/>
<dbReference type="PANTHER" id="PTHR43553:SF24">
    <property type="entry name" value="ENERGY-COUPLING FACTOR TRANSPORTER ATP-BINDING PROTEIN ECFA1"/>
    <property type="match status" value="1"/>
</dbReference>
<dbReference type="OrthoDB" id="9782163at2"/>
<evidence type="ECO:0000256" key="3">
    <source>
        <dbReference type="ARBA" id="ARBA00022448"/>
    </source>
</evidence>
<dbReference type="InterPro" id="IPR003439">
    <property type="entry name" value="ABC_transporter-like_ATP-bd"/>
</dbReference>
<dbReference type="InterPro" id="IPR017871">
    <property type="entry name" value="ABC_transporter-like_CS"/>
</dbReference>
<evidence type="ECO:0000256" key="9">
    <source>
        <dbReference type="RuleBase" id="RU364103"/>
    </source>
</evidence>
<dbReference type="InterPro" id="IPR050095">
    <property type="entry name" value="ECF_ABC_transporter_ATP-bd"/>
</dbReference>
<keyword evidence="8 9" id="KW-0472">Membrane</keyword>
<evidence type="ECO:0000256" key="4">
    <source>
        <dbReference type="ARBA" id="ARBA00022475"/>
    </source>
</evidence>
<protein>
    <recommendedName>
        <fullName evidence="9">ABC transporter ATP-binding protein</fullName>
    </recommendedName>
</protein>
<dbReference type="NCBIfam" id="TIGR01166">
    <property type="entry name" value="cbiO"/>
    <property type="match status" value="1"/>
</dbReference>
<dbReference type="HOGENOM" id="CLU_000604_1_22_7"/>
<comment type="subcellular location">
    <subcellularLocation>
        <location evidence="1 9">Cell membrane</location>
        <topology evidence="1 9">Peripheral membrane protein</topology>
    </subcellularLocation>
</comment>
<dbReference type="SMART" id="SM00382">
    <property type="entry name" value="AAA"/>
    <property type="match status" value="1"/>
</dbReference>
<keyword evidence="3 9" id="KW-0813">Transport</keyword>
<dbReference type="GO" id="GO:0006824">
    <property type="term" value="P:cobalt ion transport"/>
    <property type="evidence" value="ECO:0007669"/>
    <property type="project" value="InterPro"/>
</dbReference>
<comment type="function">
    <text evidence="9">Part of an ABC transporter complex. Responsible for energy coupling to the transport system.</text>
</comment>
<dbReference type="FunFam" id="3.40.50.300:FF:000224">
    <property type="entry name" value="Energy-coupling factor transporter ATP-binding protein EcfA"/>
    <property type="match status" value="1"/>
</dbReference>
<dbReference type="GO" id="GO:0043190">
    <property type="term" value="C:ATP-binding cassette (ABC) transporter complex"/>
    <property type="evidence" value="ECO:0007669"/>
    <property type="project" value="TreeGrafter"/>
</dbReference>
<dbReference type="PROSITE" id="PS00211">
    <property type="entry name" value="ABC_TRANSPORTER_1"/>
    <property type="match status" value="1"/>
</dbReference>
<keyword evidence="7" id="KW-1278">Translocase</keyword>
<keyword evidence="4 9" id="KW-1003">Cell membrane</keyword>
<dbReference type="eggNOG" id="COG1122">
    <property type="taxonomic scope" value="Bacteria"/>
</dbReference>
<keyword evidence="12" id="KW-1185">Reference proteome</keyword>
<reference evidence="11 12" key="1">
    <citation type="submission" date="2006-10" db="EMBL/GenBank/DDBJ databases">
        <title>Complete sequence of chromosome of Pelobacter propionicus DSM 2379.</title>
        <authorList>
            <consortium name="US DOE Joint Genome Institute"/>
            <person name="Copeland A."/>
            <person name="Lucas S."/>
            <person name="Lapidus A."/>
            <person name="Barry K."/>
            <person name="Detter J.C."/>
            <person name="Glavina del Rio T."/>
            <person name="Hammon N."/>
            <person name="Israni S."/>
            <person name="Dalin E."/>
            <person name="Tice H."/>
            <person name="Pitluck S."/>
            <person name="Saunders E."/>
            <person name="Brettin T."/>
            <person name="Bruce D."/>
            <person name="Han C."/>
            <person name="Tapia R."/>
            <person name="Schmutz J."/>
            <person name="Larimer F."/>
            <person name="Land M."/>
            <person name="Hauser L."/>
            <person name="Kyrpides N."/>
            <person name="Kim E."/>
            <person name="Lovley D."/>
            <person name="Richardson P."/>
        </authorList>
    </citation>
    <scope>NUCLEOTIDE SEQUENCE [LARGE SCALE GENOMIC DNA]</scope>
    <source>
        <strain evidence="12">DSM 2379 / NBRC 103807 / OttBd1</strain>
    </source>
</reference>
<name>A1APZ9_PELPD</name>
<dbReference type="InterPro" id="IPR015856">
    <property type="entry name" value="ABC_transpr_CbiO/EcfA_su"/>
</dbReference>
<dbReference type="GO" id="GO:0016887">
    <property type="term" value="F:ATP hydrolysis activity"/>
    <property type="evidence" value="ECO:0007669"/>
    <property type="project" value="InterPro"/>
</dbReference>
<dbReference type="GO" id="GO:0042626">
    <property type="term" value="F:ATPase-coupled transmembrane transporter activity"/>
    <property type="evidence" value="ECO:0007669"/>
    <property type="project" value="TreeGrafter"/>
</dbReference>
<dbReference type="PROSITE" id="PS50893">
    <property type="entry name" value="ABC_TRANSPORTER_2"/>
    <property type="match status" value="1"/>
</dbReference>
<evidence type="ECO:0000256" key="2">
    <source>
        <dbReference type="ARBA" id="ARBA00005417"/>
    </source>
</evidence>
<dbReference type="Proteomes" id="UP000006732">
    <property type="component" value="Chromosome"/>
</dbReference>